<feature type="domain" description="ABC transmembrane type-1" evidence="9">
    <location>
        <begin position="23"/>
        <end position="334"/>
    </location>
</feature>
<dbReference type="EMBL" id="JADIMZ010000004">
    <property type="protein sequence ID" value="MBO8431715.1"/>
    <property type="molecule type" value="Genomic_DNA"/>
</dbReference>
<dbReference type="Proteomes" id="UP000823612">
    <property type="component" value="Unassembled WGS sequence"/>
</dbReference>
<dbReference type="GO" id="GO:0005886">
    <property type="term" value="C:plasma membrane"/>
    <property type="evidence" value="ECO:0007669"/>
    <property type="project" value="UniProtKB-SubCell"/>
</dbReference>
<dbReference type="GO" id="GO:0005524">
    <property type="term" value="F:ATP binding"/>
    <property type="evidence" value="ECO:0007669"/>
    <property type="project" value="UniProtKB-KW"/>
</dbReference>
<feature type="transmembrane region" description="Helical" evidence="7">
    <location>
        <begin position="87"/>
        <end position="113"/>
    </location>
</feature>
<reference evidence="10" key="1">
    <citation type="submission" date="2020-10" db="EMBL/GenBank/DDBJ databases">
        <authorList>
            <person name="Gilroy R."/>
        </authorList>
    </citation>
    <scope>NUCLEOTIDE SEQUENCE</scope>
    <source>
        <strain evidence="10">2889</strain>
    </source>
</reference>
<keyword evidence="4 10" id="KW-0067">ATP-binding</keyword>
<feature type="transmembrane region" description="Helical" evidence="7">
    <location>
        <begin position="20"/>
        <end position="48"/>
    </location>
</feature>
<feature type="transmembrane region" description="Helical" evidence="7">
    <location>
        <begin position="276"/>
        <end position="297"/>
    </location>
</feature>
<sequence>MLFKHSFFYRYVAPYTGRLLFNVLLRVLSALFTLVLTIAIAPLLALLFDTGKAESAMTGGGLAQSGMELLENWVHLSVVTNGKYETLLYVVLALLSAYFLKNLCAYMGLYLFIPIRNQMVARLRNDMFHKFMILPLSFYANQQKGDLISRISNNTQDVDTQMLNQIQQVMVDVVTFIFLIAALFFISTPLTICVLILLPLIGVLTSFLSRSLKRKSKRLQDTIGHISAQVTESLEGIKTLRSYNTTGYALRKFEAENALFFKLNTRVFRRLYSSHPLNEVLGTTAVALILVIGGYLILSDKSLRPEAFITYLVTMIQILPTSKNIMTAYFTYQSGKGSWMRIKEVLKADEVILEKKNAAEIHDIRQSIRFENVGFTYGKKPTLKNIDLELPKGRFIALVGPSGGGKSTIINLIPRFFDPVSGKVLFDGKDIADCKIDCIRALSSLVSQDTVLFNDTIYNNILLGNPQASREEVIQAAKMADAHDFIMATSNGYDTLIGDSGTKLSGGQRQRLSIARALVKKAPVLLFDEATSALDTEAECRIMQAVQQAGKQNGQTIVSVAHRLSSIRQADEIIVIEEGEIVGRGTHEELYEGNSLYRKLCQMQNLDNRTTTPQARQQNEIQ</sequence>
<dbReference type="FunFam" id="3.40.50.300:FF:000218">
    <property type="entry name" value="Multidrug ABC transporter ATP-binding protein"/>
    <property type="match status" value="1"/>
</dbReference>
<dbReference type="InterPro" id="IPR003439">
    <property type="entry name" value="ABC_transporter-like_ATP-bd"/>
</dbReference>
<dbReference type="InterPro" id="IPR036640">
    <property type="entry name" value="ABC1_TM_sf"/>
</dbReference>
<dbReference type="Pfam" id="PF00664">
    <property type="entry name" value="ABC_membrane"/>
    <property type="match status" value="1"/>
</dbReference>
<comment type="subcellular location">
    <subcellularLocation>
        <location evidence="1">Cell membrane</location>
        <topology evidence="1">Multi-pass membrane protein</topology>
    </subcellularLocation>
</comment>
<dbReference type="GO" id="GO:0034040">
    <property type="term" value="F:ATPase-coupled lipid transmembrane transporter activity"/>
    <property type="evidence" value="ECO:0007669"/>
    <property type="project" value="TreeGrafter"/>
</dbReference>
<evidence type="ECO:0000313" key="11">
    <source>
        <dbReference type="Proteomes" id="UP000823612"/>
    </source>
</evidence>
<evidence type="ECO:0000256" key="3">
    <source>
        <dbReference type="ARBA" id="ARBA00022741"/>
    </source>
</evidence>
<dbReference type="InterPro" id="IPR003593">
    <property type="entry name" value="AAA+_ATPase"/>
</dbReference>
<dbReference type="InterPro" id="IPR011527">
    <property type="entry name" value="ABC1_TM_dom"/>
</dbReference>
<name>A0A9D9DRP3_9BACT</name>
<dbReference type="PROSITE" id="PS50929">
    <property type="entry name" value="ABC_TM1F"/>
    <property type="match status" value="1"/>
</dbReference>
<comment type="caution">
    <text evidence="10">The sequence shown here is derived from an EMBL/GenBank/DDBJ whole genome shotgun (WGS) entry which is preliminary data.</text>
</comment>
<dbReference type="SUPFAM" id="SSF90123">
    <property type="entry name" value="ABC transporter transmembrane region"/>
    <property type="match status" value="1"/>
</dbReference>
<evidence type="ECO:0000259" key="8">
    <source>
        <dbReference type="PROSITE" id="PS50893"/>
    </source>
</evidence>
<dbReference type="CDD" id="cd18552">
    <property type="entry name" value="ABC_6TM_MsbA_like"/>
    <property type="match status" value="1"/>
</dbReference>
<dbReference type="PANTHER" id="PTHR24221">
    <property type="entry name" value="ATP-BINDING CASSETTE SUB-FAMILY B"/>
    <property type="match status" value="1"/>
</dbReference>
<evidence type="ECO:0000256" key="4">
    <source>
        <dbReference type="ARBA" id="ARBA00022840"/>
    </source>
</evidence>
<accession>A0A9D9DRP3</accession>
<evidence type="ECO:0000256" key="5">
    <source>
        <dbReference type="ARBA" id="ARBA00022989"/>
    </source>
</evidence>
<evidence type="ECO:0000256" key="6">
    <source>
        <dbReference type="ARBA" id="ARBA00023136"/>
    </source>
</evidence>
<organism evidence="10 11">
    <name type="scientific">Candidatus Pullibacteroides excrementavium</name>
    <dbReference type="NCBI Taxonomy" id="2840905"/>
    <lineage>
        <taxon>Bacteria</taxon>
        <taxon>Pseudomonadati</taxon>
        <taxon>Bacteroidota</taxon>
        <taxon>Bacteroidia</taxon>
        <taxon>Bacteroidales</taxon>
        <taxon>Candidatus Pullibacteroides</taxon>
    </lineage>
</organism>
<protein>
    <submittedName>
        <fullName evidence="10">ABC transporter ATP-binding protein</fullName>
    </submittedName>
</protein>
<dbReference type="SUPFAM" id="SSF52540">
    <property type="entry name" value="P-loop containing nucleoside triphosphate hydrolases"/>
    <property type="match status" value="1"/>
</dbReference>
<evidence type="ECO:0000259" key="9">
    <source>
        <dbReference type="PROSITE" id="PS50929"/>
    </source>
</evidence>
<keyword evidence="3" id="KW-0547">Nucleotide-binding</keyword>
<dbReference type="PANTHER" id="PTHR24221:SF654">
    <property type="entry name" value="ATP-BINDING CASSETTE SUB-FAMILY B MEMBER 6"/>
    <property type="match status" value="1"/>
</dbReference>
<dbReference type="Gene3D" id="1.20.1560.10">
    <property type="entry name" value="ABC transporter type 1, transmembrane domain"/>
    <property type="match status" value="1"/>
</dbReference>
<feature type="transmembrane region" description="Helical" evidence="7">
    <location>
        <begin position="169"/>
        <end position="186"/>
    </location>
</feature>
<dbReference type="InterPro" id="IPR039421">
    <property type="entry name" value="Type_1_exporter"/>
</dbReference>
<evidence type="ECO:0000256" key="2">
    <source>
        <dbReference type="ARBA" id="ARBA00022692"/>
    </source>
</evidence>
<keyword evidence="6 7" id="KW-0472">Membrane</keyword>
<dbReference type="GO" id="GO:0016887">
    <property type="term" value="F:ATP hydrolysis activity"/>
    <property type="evidence" value="ECO:0007669"/>
    <property type="project" value="InterPro"/>
</dbReference>
<dbReference type="Pfam" id="PF00005">
    <property type="entry name" value="ABC_tran"/>
    <property type="match status" value="1"/>
</dbReference>
<dbReference type="InterPro" id="IPR027417">
    <property type="entry name" value="P-loop_NTPase"/>
</dbReference>
<dbReference type="SMART" id="SM00382">
    <property type="entry name" value="AAA"/>
    <property type="match status" value="1"/>
</dbReference>
<feature type="domain" description="ABC transporter" evidence="8">
    <location>
        <begin position="368"/>
        <end position="603"/>
    </location>
</feature>
<reference evidence="10" key="2">
    <citation type="journal article" date="2021" name="PeerJ">
        <title>Extensive microbial diversity within the chicken gut microbiome revealed by metagenomics and culture.</title>
        <authorList>
            <person name="Gilroy R."/>
            <person name="Ravi A."/>
            <person name="Getino M."/>
            <person name="Pursley I."/>
            <person name="Horton D.L."/>
            <person name="Alikhan N.F."/>
            <person name="Baker D."/>
            <person name="Gharbi K."/>
            <person name="Hall N."/>
            <person name="Watson M."/>
            <person name="Adriaenssens E.M."/>
            <person name="Foster-Nyarko E."/>
            <person name="Jarju S."/>
            <person name="Secka A."/>
            <person name="Antonio M."/>
            <person name="Oren A."/>
            <person name="Chaudhuri R.R."/>
            <person name="La Ragione R."/>
            <person name="Hildebrand F."/>
            <person name="Pallen M.J."/>
        </authorList>
    </citation>
    <scope>NUCLEOTIDE SEQUENCE</scope>
    <source>
        <strain evidence="10">2889</strain>
    </source>
</reference>
<keyword evidence="2 7" id="KW-0812">Transmembrane</keyword>
<evidence type="ECO:0000313" key="10">
    <source>
        <dbReference type="EMBL" id="MBO8431715.1"/>
    </source>
</evidence>
<dbReference type="AlphaFoldDB" id="A0A9D9DRP3"/>
<dbReference type="PROSITE" id="PS00211">
    <property type="entry name" value="ABC_TRANSPORTER_1"/>
    <property type="match status" value="1"/>
</dbReference>
<proteinExistence type="predicted"/>
<evidence type="ECO:0000256" key="7">
    <source>
        <dbReference type="SAM" id="Phobius"/>
    </source>
</evidence>
<evidence type="ECO:0000256" key="1">
    <source>
        <dbReference type="ARBA" id="ARBA00004651"/>
    </source>
</evidence>
<gene>
    <name evidence="10" type="ORF">IAB08_00260</name>
</gene>
<dbReference type="GO" id="GO:0140359">
    <property type="term" value="F:ABC-type transporter activity"/>
    <property type="evidence" value="ECO:0007669"/>
    <property type="project" value="InterPro"/>
</dbReference>
<dbReference type="Gene3D" id="3.40.50.300">
    <property type="entry name" value="P-loop containing nucleotide triphosphate hydrolases"/>
    <property type="match status" value="1"/>
</dbReference>
<keyword evidence="5 7" id="KW-1133">Transmembrane helix</keyword>
<dbReference type="PROSITE" id="PS50893">
    <property type="entry name" value="ABC_TRANSPORTER_2"/>
    <property type="match status" value="1"/>
</dbReference>
<dbReference type="InterPro" id="IPR017871">
    <property type="entry name" value="ABC_transporter-like_CS"/>
</dbReference>
<feature type="transmembrane region" description="Helical" evidence="7">
    <location>
        <begin position="192"/>
        <end position="209"/>
    </location>
</feature>